<evidence type="ECO:0000256" key="15">
    <source>
        <dbReference type="ARBA" id="ARBA00046115"/>
    </source>
</evidence>
<keyword evidence="3" id="KW-0963">Cytoplasm</keyword>
<dbReference type="Pfam" id="PF14775">
    <property type="entry name" value="NYD-SP28_assoc"/>
    <property type="match status" value="1"/>
</dbReference>
<evidence type="ECO:0000256" key="9">
    <source>
        <dbReference type="ARBA" id="ARBA00031554"/>
    </source>
</evidence>
<dbReference type="PANTHER" id="PTHR21625">
    <property type="entry name" value="NYD-SP28 PROTEIN"/>
    <property type="match status" value="1"/>
</dbReference>
<dbReference type="InterPro" id="IPR039505">
    <property type="entry name" value="DRC1/2_N"/>
</dbReference>
<gene>
    <name evidence="19" type="ORF">AMELA_G00189340</name>
</gene>
<comment type="similarity">
    <text evidence="11">Belongs to the DRC2 family.</text>
</comment>
<dbReference type="Pfam" id="PF14772">
    <property type="entry name" value="NYD-SP28"/>
    <property type="match status" value="1"/>
</dbReference>
<evidence type="ECO:0000256" key="10">
    <source>
        <dbReference type="ARBA" id="ARBA00037841"/>
    </source>
</evidence>
<evidence type="ECO:0000256" key="2">
    <source>
        <dbReference type="ARBA" id="ARBA00013815"/>
    </source>
</evidence>
<feature type="coiled-coil region" evidence="16">
    <location>
        <begin position="255"/>
        <end position="307"/>
    </location>
</feature>
<evidence type="ECO:0000259" key="18">
    <source>
        <dbReference type="Pfam" id="PF14775"/>
    </source>
</evidence>
<comment type="subcellular location">
    <subcellularLocation>
        <location evidence="1">Cytoplasm</location>
        <location evidence="1">Cytoskeleton</location>
        <location evidence="1">Flagellum axoneme</location>
    </subcellularLocation>
    <subcellularLocation>
        <location evidence="10">Cytoplasm</location>
        <location evidence="10">Cytoskeleton</location>
        <location evidence="10">Flagellum basal body</location>
    </subcellularLocation>
</comment>
<comment type="function">
    <text evidence="15">Component of the nexin-dynein regulatory complex (N-DRC) a key regulator of ciliary/flagellar motility which maintains the alignment and integrity of the distal axoneme and regulates microtubule sliding in motile axonemes. Plays a critical role in the assembly of N-DRC and also stabilizes the assembly of multiple inner dynein arms and radial spokes. Coassembles with CCDC65/DRC2 to form a central scaffold needed for assembly of the N-DRC and its attachment to the outer doublet microtubules.</text>
</comment>
<evidence type="ECO:0000256" key="13">
    <source>
        <dbReference type="ARBA" id="ARBA00041517"/>
    </source>
</evidence>
<dbReference type="GO" id="GO:0003352">
    <property type="term" value="P:regulation of cilium movement"/>
    <property type="evidence" value="ECO:0007669"/>
    <property type="project" value="TreeGrafter"/>
</dbReference>
<dbReference type="EMBL" id="JAAGNN010000016">
    <property type="protein sequence ID" value="KAF4079125.1"/>
    <property type="molecule type" value="Genomic_DNA"/>
</dbReference>
<evidence type="ECO:0000256" key="16">
    <source>
        <dbReference type="SAM" id="Coils"/>
    </source>
</evidence>
<evidence type="ECO:0000256" key="14">
    <source>
        <dbReference type="ARBA" id="ARBA00045865"/>
    </source>
</evidence>
<evidence type="ECO:0000256" key="3">
    <source>
        <dbReference type="ARBA" id="ARBA00022490"/>
    </source>
</evidence>
<dbReference type="GO" id="GO:0060285">
    <property type="term" value="P:cilium-dependent cell motility"/>
    <property type="evidence" value="ECO:0007669"/>
    <property type="project" value="TreeGrafter"/>
</dbReference>
<dbReference type="AlphaFoldDB" id="A0A7J6A8E7"/>
<evidence type="ECO:0000256" key="8">
    <source>
        <dbReference type="ARBA" id="ARBA00023273"/>
    </source>
</evidence>
<dbReference type="Proteomes" id="UP000593565">
    <property type="component" value="Unassembled WGS sequence"/>
</dbReference>
<proteinExistence type="inferred from homology"/>
<accession>A0A7J6A8E7</accession>
<keyword evidence="20" id="KW-1185">Reference proteome</keyword>
<dbReference type="GO" id="GO:0005858">
    <property type="term" value="C:axonemal dynein complex"/>
    <property type="evidence" value="ECO:0007669"/>
    <property type="project" value="InterPro"/>
</dbReference>
<evidence type="ECO:0000256" key="6">
    <source>
        <dbReference type="ARBA" id="ARBA00023069"/>
    </source>
</evidence>
<evidence type="ECO:0000256" key="5">
    <source>
        <dbReference type="ARBA" id="ARBA00023054"/>
    </source>
</evidence>
<organism evidence="19 20">
    <name type="scientific">Ameiurus melas</name>
    <name type="common">Black bullhead</name>
    <name type="synonym">Silurus melas</name>
    <dbReference type="NCBI Taxonomy" id="219545"/>
    <lineage>
        <taxon>Eukaryota</taxon>
        <taxon>Metazoa</taxon>
        <taxon>Chordata</taxon>
        <taxon>Craniata</taxon>
        <taxon>Vertebrata</taxon>
        <taxon>Euteleostomi</taxon>
        <taxon>Actinopterygii</taxon>
        <taxon>Neopterygii</taxon>
        <taxon>Teleostei</taxon>
        <taxon>Ostariophysi</taxon>
        <taxon>Siluriformes</taxon>
        <taxon>Ictaluridae</taxon>
        <taxon>Ameiurus</taxon>
    </lineage>
</organism>
<feature type="domain" description="Dynein regulatory complex protein 1/2 N-terminal" evidence="17">
    <location>
        <begin position="26"/>
        <end position="127"/>
    </location>
</feature>
<dbReference type="GO" id="GO:0070286">
    <property type="term" value="P:axonemal dynein complex assembly"/>
    <property type="evidence" value="ECO:0007669"/>
    <property type="project" value="InterPro"/>
</dbReference>
<comment type="function">
    <text evidence="14">Component of the nexin-dynein regulatory complex (N-DRC), a key regulator of ciliary/flagellar motility which maintains the alignment and integrity of the distal axoneme and regulates microtubule sliding in motile axonemes. Plays a critical role in the assembly of N-DRC and also stabilizes the assembly of multiple inner dynein arms and radial spokes. Coassembles with DRC1 to form a central scaffold needed for assembly of the N-DRC and its attachment to the outer doublet microtubules.</text>
</comment>
<dbReference type="InterPro" id="IPR029440">
    <property type="entry name" value="DRC1_C"/>
</dbReference>
<comment type="caution">
    <text evidence="19">The sequence shown here is derived from an EMBL/GenBank/DDBJ whole genome shotgun (WGS) entry which is preliminary data.</text>
</comment>
<name>A0A7J6A8E7_AMEME</name>
<keyword evidence="5 16" id="KW-0175">Coiled coil</keyword>
<reference evidence="19 20" key="1">
    <citation type="submission" date="2020-02" db="EMBL/GenBank/DDBJ databases">
        <title>A chromosome-scale genome assembly of the black bullhead catfish (Ameiurus melas).</title>
        <authorList>
            <person name="Wen M."/>
            <person name="Zham M."/>
            <person name="Cabau C."/>
            <person name="Klopp C."/>
            <person name="Donnadieu C."/>
            <person name="Roques C."/>
            <person name="Bouchez O."/>
            <person name="Lampietro C."/>
            <person name="Jouanno E."/>
            <person name="Herpin A."/>
            <person name="Louis A."/>
            <person name="Berthelot C."/>
            <person name="Parey E."/>
            <person name="Roest-Crollius H."/>
            <person name="Braasch I."/>
            <person name="Postlethwait J."/>
            <person name="Robinson-Rechavi M."/>
            <person name="Echchiki A."/>
            <person name="Begum T."/>
            <person name="Montfort J."/>
            <person name="Schartl M."/>
            <person name="Bobe J."/>
            <person name="Guiguen Y."/>
        </authorList>
    </citation>
    <scope>NUCLEOTIDE SEQUENCE [LARGE SCALE GENOMIC DNA]</scope>
    <source>
        <strain evidence="19">M_S1</strain>
        <tissue evidence="19">Blood</tissue>
    </source>
</reference>
<feature type="domain" description="Dynein regulatory complex protein 1 C-terminal" evidence="18">
    <location>
        <begin position="388"/>
        <end position="430"/>
    </location>
</feature>
<evidence type="ECO:0000256" key="11">
    <source>
        <dbReference type="ARBA" id="ARBA00038424"/>
    </source>
</evidence>
<evidence type="ECO:0000256" key="12">
    <source>
        <dbReference type="ARBA" id="ARBA00040899"/>
    </source>
</evidence>
<evidence type="ECO:0000256" key="7">
    <source>
        <dbReference type="ARBA" id="ARBA00023212"/>
    </source>
</evidence>
<evidence type="ECO:0000259" key="17">
    <source>
        <dbReference type="Pfam" id="PF14772"/>
    </source>
</evidence>
<evidence type="ECO:0000313" key="20">
    <source>
        <dbReference type="Proteomes" id="UP000593565"/>
    </source>
</evidence>
<protein>
    <recommendedName>
        <fullName evidence="2">Dynein regulatory complex protein 1</fullName>
    </recommendedName>
    <alternativeName>
        <fullName evidence="9">Coiled-coil domain-containing protein 164</fullName>
    </alternativeName>
    <alternativeName>
        <fullName evidence="13">Coiled-coil domain-containing protein 65</fullName>
    </alternativeName>
    <alternativeName>
        <fullName evidence="12">Dynein regulatory complex subunit 2</fullName>
    </alternativeName>
</protein>
<evidence type="ECO:0000313" key="19">
    <source>
        <dbReference type="EMBL" id="KAF4079125.1"/>
    </source>
</evidence>
<dbReference type="InterPro" id="IPR039750">
    <property type="entry name" value="DRC1/DRC2"/>
</dbReference>
<keyword evidence="7" id="KW-0206">Cytoskeleton</keyword>
<keyword evidence="4" id="KW-0282">Flagellum</keyword>
<keyword evidence="8" id="KW-0966">Cell projection</keyword>
<keyword evidence="6" id="KW-0969">Cilium</keyword>
<dbReference type="PANTHER" id="PTHR21625:SF0">
    <property type="entry name" value="DYNEIN REGULATORY COMPLEX SUBUNIT 2"/>
    <property type="match status" value="1"/>
</dbReference>
<sequence length="481" mass="55311">MPKKGGKKGGGGKEMTEEERLLLMKQNAEAEEASAKLKEDQRTQILMDKLLKEEQNSKDNLQKLNQQWRSNLLQARAAELREDFSVLRQTFERVVDCKDNAIKLLVGDLNEAEQQSAVSHRAHLQCVDHLLEVHKSRLAALDSHWNTSLEEVSTEYNRERERLLKQHQQETEYLEAATIALEQHYDEISNVARQDEQFTREDVKTLPAGGSSAKELWQRYQQELQKYTEATGEQKEKAADLHCAFQKTKLDGKHLQKLQETINALRSDLSSTQQENEALARGLQIECEEVTEKVQQLRVKLNSAQEAERTRLVNQIKCSDNACKKLQDTMGKGERLLSLADICRKLETEQEKVLPFYTSSVNAEELSQEKAHAMEAMSEELGQKMMDYTDLEKFWQRYNKVLLERLCLEREKKVLGEENQQLRILLKQYLDGISVSDENLQQQNSLLMVSCPSLHASPASERPAHPRRTVIEAAHVVQHIL</sequence>
<feature type="coiled-coil region" evidence="16">
    <location>
        <begin position="13"/>
        <end position="78"/>
    </location>
</feature>
<evidence type="ECO:0000256" key="4">
    <source>
        <dbReference type="ARBA" id="ARBA00022846"/>
    </source>
</evidence>
<evidence type="ECO:0000256" key="1">
    <source>
        <dbReference type="ARBA" id="ARBA00004611"/>
    </source>
</evidence>